<dbReference type="EMBL" id="LSDC01000097">
    <property type="protein sequence ID" value="KXB58393.1"/>
    <property type="molecule type" value="Genomic_DNA"/>
</dbReference>
<evidence type="ECO:0000313" key="5">
    <source>
        <dbReference type="EMBL" id="KXB58393.1"/>
    </source>
</evidence>
<keyword evidence="2" id="KW-0812">Transmembrane</keyword>
<dbReference type="OrthoDB" id="27330at2"/>
<evidence type="ECO:0000259" key="3">
    <source>
        <dbReference type="Pfam" id="PF02916"/>
    </source>
</evidence>
<evidence type="ECO:0000256" key="1">
    <source>
        <dbReference type="ARBA" id="ARBA00006068"/>
    </source>
</evidence>
<feature type="transmembrane region" description="Helical" evidence="2">
    <location>
        <begin position="21"/>
        <end position="42"/>
    </location>
</feature>
<comment type="caution">
    <text evidence="5">The sequence shown here is derived from an EMBL/GenBank/DDBJ whole genome shotgun (WGS) entry which is preliminary data.</text>
</comment>
<keyword evidence="2" id="KW-1133">Transmembrane helix</keyword>
<dbReference type="GO" id="GO:0006260">
    <property type="term" value="P:DNA replication"/>
    <property type="evidence" value="ECO:0007669"/>
    <property type="project" value="InterPro"/>
</dbReference>
<evidence type="ECO:0000256" key="2">
    <source>
        <dbReference type="SAM" id="Phobius"/>
    </source>
</evidence>
<dbReference type="AlphaFoldDB" id="A0A133ZSI6"/>
<protein>
    <submittedName>
        <fullName evidence="5">Cell envelope-like function transcriptional attenuator common domain protein</fullName>
    </submittedName>
</protein>
<dbReference type="NCBIfam" id="TIGR00350">
    <property type="entry name" value="lytR_cpsA_psr"/>
    <property type="match status" value="1"/>
</dbReference>
<dbReference type="InterPro" id="IPR004190">
    <property type="entry name" value="DNA_pol_proc_fac"/>
</dbReference>
<gene>
    <name evidence="5" type="ORF">HMPREF3186_01399</name>
</gene>
<dbReference type="InterPro" id="IPR004474">
    <property type="entry name" value="LytR_CpsA_psr"/>
</dbReference>
<feature type="transmembrane region" description="Helical" evidence="2">
    <location>
        <begin position="79"/>
        <end position="98"/>
    </location>
</feature>
<comment type="similarity">
    <text evidence="1">Belongs to the LytR/CpsA/Psr (LCP) family.</text>
</comment>
<keyword evidence="2" id="KW-0472">Membrane</keyword>
<dbReference type="Pfam" id="PF02916">
    <property type="entry name" value="DNA_PPF"/>
    <property type="match status" value="1"/>
</dbReference>
<dbReference type="Gene3D" id="3.40.190.10">
    <property type="entry name" value="Periplasmic binding protein-like II"/>
    <property type="match status" value="1"/>
</dbReference>
<dbReference type="Gene3D" id="3.40.630.190">
    <property type="entry name" value="LCP protein"/>
    <property type="match status" value="1"/>
</dbReference>
<proteinExistence type="inferred from homology"/>
<evidence type="ECO:0000313" key="6">
    <source>
        <dbReference type="Proteomes" id="UP000070355"/>
    </source>
</evidence>
<name>A0A133ZSI6_9BACL</name>
<feature type="domain" description="DNA polymerase processivity factor" evidence="3">
    <location>
        <begin position="74"/>
        <end position="191"/>
    </location>
</feature>
<dbReference type="STRING" id="1379.HMPREF3186_01399"/>
<dbReference type="Proteomes" id="UP000070355">
    <property type="component" value="Unassembled WGS sequence"/>
</dbReference>
<dbReference type="PATRIC" id="fig|1379.3.peg.1383"/>
<dbReference type="Pfam" id="PF03816">
    <property type="entry name" value="LytR_cpsA_psr"/>
    <property type="match status" value="1"/>
</dbReference>
<dbReference type="RefSeq" id="WP_060914496.1">
    <property type="nucleotide sequence ID" value="NZ_KQ959980.1"/>
</dbReference>
<sequence>MRRDSSSRNSRFESGIGAFEIVNGILTVLLIVLGGLVSWTMLKYDFLDFRGINYGIIGVIILAIILAIFLVIKKKARIFNAIMLIVMNITLIFSYMQFRTAIGLFDNLNSNAAVSEYTMSVVVMKNDPAEKLADLKGEAVAAPVSADGENINKLMKEIRDKEKQSLNLTESRNYISAYEELAAGTSKAMILNSSFEDLITSQHADFKDKTKKIYEYKITKSVNAKAKQNAGDTFNIYISGIDTYGPISSVSRSDVNIIMTINKKTGKILLTTTPRDSYVKIADGGNNQYDKLTHAGLYGVDSSIHTLENLYGIKIDYYARLNFTSFLKLIDTVGGVDVYNDQAFTSLHGKYSFTPGLVHLNADKALGFVRERYGLNGGDNDRGKNQEKVITAIIKKITSKEGLSNYQSVIKELSESIQTNMPIETAMGLANEQLGAGKDYNVASQALTGTGRMGLPSYAMPGANLYMTQIDEQSLSEVTNNIKEVLEGK</sequence>
<dbReference type="InterPro" id="IPR050922">
    <property type="entry name" value="LytR/CpsA/Psr_CW_biosynth"/>
</dbReference>
<feature type="transmembrane region" description="Helical" evidence="2">
    <location>
        <begin position="54"/>
        <end position="72"/>
    </location>
</feature>
<reference evidence="6" key="1">
    <citation type="submission" date="2016-01" db="EMBL/GenBank/DDBJ databases">
        <authorList>
            <person name="Mitreva M."/>
            <person name="Pepin K.H."/>
            <person name="Mihindukulasuriya K.A."/>
            <person name="Fulton R."/>
            <person name="Fronick C."/>
            <person name="O'Laughlin M."/>
            <person name="Miner T."/>
            <person name="Herter B."/>
            <person name="Rosa B.A."/>
            <person name="Cordes M."/>
            <person name="Tomlinson C."/>
            <person name="Wollam A."/>
            <person name="Palsikar V.B."/>
            <person name="Mardis E.R."/>
            <person name="Wilson R.K."/>
        </authorList>
    </citation>
    <scope>NUCLEOTIDE SEQUENCE [LARGE SCALE GENOMIC DNA]</scope>
    <source>
        <strain evidence="6">DNF01167</strain>
    </source>
</reference>
<dbReference type="PANTHER" id="PTHR33392:SF6">
    <property type="entry name" value="POLYISOPRENYL-TEICHOIC ACID--PEPTIDOGLYCAN TEICHOIC ACID TRANSFERASE TAGU"/>
    <property type="match status" value="1"/>
</dbReference>
<feature type="domain" description="Cell envelope-related transcriptional attenuator" evidence="4">
    <location>
        <begin position="252"/>
        <end position="398"/>
    </location>
</feature>
<organism evidence="5 6">
    <name type="scientific">Gemella haemolysans</name>
    <dbReference type="NCBI Taxonomy" id="1379"/>
    <lineage>
        <taxon>Bacteria</taxon>
        <taxon>Bacillati</taxon>
        <taxon>Bacillota</taxon>
        <taxon>Bacilli</taxon>
        <taxon>Bacillales</taxon>
        <taxon>Gemellaceae</taxon>
        <taxon>Gemella</taxon>
    </lineage>
</organism>
<evidence type="ECO:0000259" key="4">
    <source>
        <dbReference type="Pfam" id="PF03816"/>
    </source>
</evidence>
<dbReference type="PANTHER" id="PTHR33392">
    <property type="entry name" value="POLYISOPRENYL-TEICHOIC ACID--PEPTIDOGLYCAN TEICHOIC ACID TRANSFERASE TAGU"/>
    <property type="match status" value="1"/>
</dbReference>
<accession>A0A133ZSI6</accession>